<evidence type="ECO:0000256" key="4">
    <source>
        <dbReference type="SAM" id="MobiDB-lite"/>
    </source>
</evidence>
<feature type="region of interest" description="Disordered" evidence="4">
    <location>
        <begin position="54"/>
        <end position="75"/>
    </location>
</feature>
<evidence type="ECO:0000256" key="5">
    <source>
        <dbReference type="SAM" id="SignalP"/>
    </source>
</evidence>
<comment type="caution">
    <text evidence="6">The sequence shown here is derived from an EMBL/GenBank/DDBJ whole genome shotgun (WGS) entry which is preliminary data.</text>
</comment>
<accession>A0A834T065</accession>
<evidence type="ECO:0000313" key="7">
    <source>
        <dbReference type="Proteomes" id="UP000634136"/>
    </source>
</evidence>
<sequence>MGRSRRDVYAFLIMLLFLVLCLVGQSYGSSRHNTHQVLKVKPKSDNHHHNFFGFLPKGTPIPPSGPSRKHNSIGS</sequence>
<dbReference type="OrthoDB" id="1935957at2759"/>
<evidence type="ECO:0000256" key="1">
    <source>
        <dbReference type="ARBA" id="ARBA00004239"/>
    </source>
</evidence>
<dbReference type="PANTHER" id="PTHR33599">
    <property type="entry name" value="PROTEIN IDA-LIKE 5"/>
    <property type="match status" value="1"/>
</dbReference>
<keyword evidence="7" id="KW-1185">Reference proteome</keyword>
<dbReference type="EMBL" id="JAAIUW010000010">
    <property type="protein sequence ID" value="KAF7812953.1"/>
    <property type="molecule type" value="Genomic_DNA"/>
</dbReference>
<evidence type="ECO:0000313" key="6">
    <source>
        <dbReference type="EMBL" id="KAF7812953.1"/>
    </source>
</evidence>
<evidence type="ECO:0000256" key="3">
    <source>
        <dbReference type="ARBA" id="ARBA00022729"/>
    </source>
</evidence>
<dbReference type="PANTHER" id="PTHR33599:SF20">
    <property type="entry name" value="PROTEIN IDA"/>
    <property type="match status" value="1"/>
</dbReference>
<dbReference type="GO" id="GO:0005576">
    <property type="term" value="C:extracellular region"/>
    <property type="evidence" value="ECO:0007669"/>
    <property type="project" value="UniProtKB-SubCell"/>
</dbReference>
<keyword evidence="3 5" id="KW-0732">Signal</keyword>
<protein>
    <submittedName>
        <fullName evidence="6">Protein IDA-LIKE 2</fullName>
    </submittedName>
</protein>
<reference evidence="6" key="1">
    <citation type="submission" date="2020-09" db="EMBL/GenBank/DDBJ databases">
        <title>Genome-Enabled Discovery of Anthraquinone Biosynthesis in Senna tora.</title>
        <authorList>
            <person name="Kang S.-H."/>
            <person name="Pandey R.P."/>
            <person name="Lee C.-M."/>
            <person name="Sim J.-S."/>
            <person name="Jeong J.-T."/>
            <person name="Choi B.-S."/>
            <person name="Jung M."/>
            <person name="Ginzburg D."/>
            <person name="Zhao K."/>
            <person name="Won S.Y."/>
            <person name="Oh T.-J."/>
            <person name="Yu Y."/>
            <person name="Kim N.-H."/>
            <person name="Lee O.R."/>
            <person name="Lee T.-H."/>
            <person name="Bashyal P."/>
            <person name="Kim T.-S."/>
            <person name="Lee W.-H."/>
            <person name="Kawkins C."/>
            <person name="Kim C.-K."/>
            <person name="Kim J.S."/>
            <person name="Ahn B.O."/>
            <person name="Rhee S.Y."/>
            <person name="Sohng J.K."/>
        </authorList>
    </citation>
    <scope>NUCLEOTIDE SEQUENCE</scope>
    <source>
        <tissue evidence="6">Leaf</tissue>
    </source>
</reference>
<dbReference type="InterPro" id="IPR039639">
    <property type="entry name" value="IDA-like"/>
</dbReference>
<dbReference type="AlphaFoldDB" id="A0A834T065"/>
<keyword evidence="2" id="KW-0964">Secreted</keyword>
<comment type="subcellular location">
    <subcellularLocation>
        <location evidence="1">Secreted</location>
        <location evidence="1">Extracellular space</location>
    </subcellularLocation>
</comment>
<dbReference type="GO" id="GO:0010227">
    <property type="term" value="P:floral organ abscission"/>
    <property type="evidence" value="ECO:0007669"/>
    <property type="project" value="InterPro"/>
</dbReference>
<organism evidence="6 7">
    <name type="scientific">Senna tora</name>
    <dbReference type="NCBI Taxonomy" id="362788"/>
    <lineage>
        <taxon>Eukaryota</taxon>
        <taxon>Viridiplantae</taxon>
        <taxon>Streptophyta</taxon>
        <taxon>Embryophyta</taxon>
        <taxon>Tracheophyta</taxon>
        <taxon>Spermatophyta</taxon>
        <taxon>Magnoliopsida</taxon>
        <taxon>eudicotyledons</taxon>
        <taxon>Gunneridae</taxon>
        <taxon>Pentapetalae</taxon>
        <taxon>rosids</taxon>
        <taxon>fabids</taxon>
        <taxon>Fabales</taxon>
        <taxon>Fabaceae</taxon>
        <taxon>Caesalpinioideae</taxon>
        <taxon>Cassia clade</taxon>
        <taxon>Senna</taxon>
    </lineage>
</organism>
<feature type="signal peptide" evidence="5">
    <location>
        <begin position="1"/>
        <end position="28"/>
    </location>
</feature>
<dbReference type="Proteomes" id="UP000634136">
    <property type="component" value="Unassembled WGS sequence"/>
</dbReference>
<name>A0A834T065_9FABA</name>
<proteinExistence type="predicted"/>
<gene>
    <name evidence="6" type="ORF">G2W53_033929</name>
</gene>
<feature type="chain" id="PRO_5032283580" evidence="5">
    <location>
        <begin position="29"/>
        <end position="75"/>
    </location>
</feature>
<evidence type="ECO:0000256" key="2">
    <source>
        <dbReference type="ARBA" id="ARBA00022525"/>
    </source>
</evidence>